<proteinExistence type="predicted"/>
<dbReference type="EMBL" id="CP157947">
    <property type="protein sequence ID" value="XBS69422.1"/>
    <property type="molecule type" value="Genomic_DNA"/>
</dbReference>
<evidence type="ECO:0000313" key="1">
    <source>
        <dbReference type="EMBL" id="XBS69422.1"/>
    </source>
</evidence>
<gene>
    <name evidence="1" type="ORF">ABK905_23915</name>
</gene>
<reference evidence="1" key="1">
    <citation type="submission" date="2024-06" db="EMBL/GenBank/DDBJ databases">
        <authorList>
            <person name="Coelho C."/>
            <person name="Bento M."/>
            <person name="Garcia E."/>
            <person name="Camelo A."/>
            <person name="Brandao I."/>
            <person name="Espirito Santo C."/>
            <person name="Trovao J."/>
            <person name="Verissimo A."/>
            <person name="Costa J."/>
            <person name="Tiago I."/>
        </authorList>
    </citation>
    <scope>NUCLEOTIDE SEQUENCE</scope>
    <source>
        <strain evidence="1">KWT182</strain>
    </source>
</reference>
<dbReference type="AlphaFoldDB" id="A0AAU7Q915"/>
<organism evidence="1">
    <name type="scientific">Acerihabitans sp. KWT182</name>
    <dbReference type="NCBI Taxonomy" id="3157919"/>
    <lineage>
        <taxon>Bacteria</taxon>
        <taxon>Pseudomonadati</taxon>
        <taxon>Pseudomonadota</taxon>
        <taxon>Gammaproteobacteria</taxon>
        <taxon>Enterobacterales</taxon>
        <taxon>Pectobacteriaceae</taxon>
        <taxon>Acerihabitans</taxon>
    </lineage>
</organism>
<accession>A0AAU7Q915</accession>
<sequence>MSITTYYYRKNIGVFNNNKNDNMPSQRQQQHFLNRLAEMPANKASYDNASLWLKMLLLLTNITQLSEGASTSVGSISEQSYSNKNLPLPSRLVAIINDDNTTAILPKRNSIYYYNVEKKNNASLLGG</sequence>
<name>A0AAU7Q915_9GAMM</name>
<protein>
    <submittedName>
        <fullName evidence="1">Uncharacterized protein</fullName>
    </submittedName>
</protein>